<dbReference type="PIRSF" id="PIRSF000149">
    <property type="entry name" value="GAP_DH"/>
    <property type="match status" value="1"/>
</dbReference>
<dbReference type="CDD" id="cd18126">
    <property type="entry name" value="GAPDH_I_C"/>
    <property type="match status" value="1"/>
</dbReference>
<dbReference type="InterPro" id="IPR020831">
    <property type="entry name" value="GlycerAld/Erythrose_P_DH"/>
</dbReference>
<dbReference type="GO" id="GO:0050661">
    <property type="term" value="F:NADP binding"/>
    <property type="evidence" value="ECO:0007669"/>
    <property type="project" value="InterPro"/>
</dbReference>
<evidence type="ECO:0000256" key="6">
    <source>
        <dbReference type="PIRSR" id="PIRSR000149-3"/>
    </source>
</evidence>
<dbReference type="PANTHER" id="PTHR43148">
    <property type="entry name" value="GLYCERALDEHYDE-3-PHOSPHATE DEHYDROGENASE 2"/>
    <property type="match status" value="1"/>
</dbReference>
<proteinExistence type="inferred from homology"/>
<dbReference type="FunFam" id="3.30.360.10:FF:000002">
    <property type="entry name" value="Glyceraldehyde-3-phosphate dehydrogenase"/>
    <property type="match status" value="1"/>
</dbReference>
<dbReference type="SUPFAM" id="SSF55347">
    <property type="entry name" value="Glyceraldehyde-3-phosphate dehydrogenase-like, C-terminal domain"/>
    <property type="match status" value="1"/>
</dbReference>
<dbReference type="InterPro" id="IPR006424">
    <property type="entry name" value="Glyceraldehyde-3-P_DH_1"/>
</dbReference>
<protein>
    <recommendedName>
        <fullName evidence="9">Glyceraldehyde-3-phosphate dehydrogenase</fullName>
        <ecNumber evidence="9">1.2.1.-</ecNumber>
    </recommendedName>
</protein>
<feature type="binding site" evidence="6">
    <location>
        <begin position="11"/>
        <end position="12"/>
    </location>
    <ligand>
        <name>NAD(+)</name>
        <dbReference type="ChEBI" id="CHEBI:57540"/>
    </ligand>
</feature>
<dbReference type="Pfam" id="PF02800">
    <property type="entry name" value="Gp_dh_C"/>
    <property type="match status" value="1"/>
</dbReference>
<feature type="binding site" evidence="6">
    <location>
        <position position="33"/>
    </location>
    <ligand>
        <name>NAD(+)</name>
        <dbReference type="ChEBI" id="CHEBI:57540"/>
    </ligand>
</feature>
<dbReference type="SUPFAM" id="SSF51735">
    <property type="entry name" value="NAD(P)-binding Rossmann-fold domains"/>
    <property type="match status" value="1"/>
</dbReference>
<dbReference type="AlphaFoldDB" id="A0A1M4XUI8"/>
<evidence type="ECO:0000256" key="2">
    <source>
        <dbReference type="ARBA" id="ARBA00011881"/>
    </source>
</evidence>
<feature type="binding site" evidence="5">
    <location>
        <begin position="208"/>
        <end position="209"/>
    </location>
    <ligand>
        <name>D-glyceraldehyde 3-phosphate</name>
        <dbReference type="ChEBI" id="CHEBI:59776"/>
    </ligand>
</feature>
<dbReference type="GO" id="GO:0016620">
    <property type="term" value="F:oxidoreductase activity, acting on the aldehyde or oxo group of donors, NAD or NADP as acceptor"/>
    <property type="evidence" value="ECO:0007669"/>
    <property type="project" value="InterPro"/>
</dbReference>
<keyword evidence="6" id="KW-0520">NAD</keyword>
<evidence type="ECO:0000256" key="9">
    <source>
        <dbReference type="RuleBase" id="RU361160"/>
    </source>
</evidence>
<dbReference type="Pfam" id="PF00044">
    <property type="entry name" value="Gp_dh_N"/>
    <property type="match status" value="1"/>
</dbReference>
<dbReference type="InterPro" id="IPR020828">
    <property type="entry name" value="GlycerAld_3-P_DH_NAD(P)-bd"/>
</dbReference>
<dbReference type="GO" id="GO:0006006">
    <property type="term" value="P:glucose metabolic process"/>
    <property type="evidence" value="ECO:0007669"/>
    <property type="project" value="InterPro"/>
</dbReference>
<keyword evidence="12" id="KW-1185">Reference proteome</keyword>
<organism evidence="11 12">
    <name type="scientific">Arenibacter palladensis</name>
    <dbReference type="NCBI Taxonomy" id="237373"/>
    <lineage>
        <taxon>Bacteria</taxon>
        <taxon>Pseudomonadati</taxon>
        <taxon>Bacteroidota</taxon>
        <taxon>Flavobacteriia</taxon>
        <taxon>Flavobacteriales</taxon>
        <taxon>Flavobacteriaceae</taxon>
        <taxon>Arenibacter</taxon>
    </lineage>
</organism>
<comment type="similarity">
    <text evidence="1 8">Belongs to the glyceraldehyde-3-phosphate dehydrogenase family.</text>
</comment>
<evidence type="ECO:0000256" key="3">
    <source>
        <dbReference type="ARBA" id="ARBA00023002"/>
    </source>
</evidence>
<dbReference type="InterPro" id="IPR020829">
    <property type="entry name" value="GlycerAld_3-P_DH_cat"/>
</dbReference>
<feature type="domain" description="Glyceraldehyde 3-phosphate dehydrogenase NAD(P) binding" evidence="10">
    <location>
        <begin position="2"/>
        <end position="149"/>
    </location>
</feature>
<keyword evidence="6" id="KW-0547">Nucleotide-binding</keyword>
<sequence>MKKVAINGMGRIGRASLKVILDSKDLDLVAVNDILPIENLAYLLRYDSTYGPYHKDVSFSENSLIVDGQKIHYYSERNPKDLPWKENDIDVVIESTGVFTQSEDAALHLQAGARTVVISAPTKSQDAPTVVHGVNFSVGKTHIYSCASCTTNNISPIVELLGRTVGIQKAIMTTIHAYTASQSLMDNASPKNLRMGRAASDNLVPTSTGAAIATTKALPEFVGKFDGVAVRVPVKVGSISDMTFVTKRPVTTNEINEILELESNGERYKEVLSTTREALVSSDIIGSPYAAIVDLNMTRVVDGDLLKVMAWYDNEWGFTHQMIRLIENL</sequence>
<evidence type="ECO:0000256" key="5">
    <source>
        <dbReference type="PIRSR" id="PIRSR000149-2"/>
    </source>
</evidence>
<dbReference type="EMBL" id="FQUX01000002">
    <property type="protein sequence ID" value="SHE97006.1"/>
    <property type="molecule type" value="Genomic_DNA"/>
</dbReference>
<dbReference type="InterPro" id="IPR020830">
    <property type="entry name" value="GlycerAld_3-P_DH_AS"/>
</dbReference>
<feature type="binding site" evidence="6">
    <location>
        <position position="314"/>
    </location>
    <ligand>
        <name>NAD(+)</name>
        <dbReference type="ChEBI" id="CHEBI:57540"/>
    </ligand>
</feature>
<dbReference type="Proteomes" id="UP000184406">
    <property type="component" value="Unassembled WGS sequence"/>
</dbReference>
<dbReference type="NCBIfam" id="TIGR01534">
    <property type="entry name" value="GAPDH-I"/>
    <property type="match status" value="1"/>
</dbReference>
<feature type="binding site" evidence="5">
    <location>
        <begin position="148"/>
        <end position="150"/>
    </location>
    <ligand>
        <name>D-glyceraldehyde 3-phosphate</name>
        <dbReference type="ChEBI" id="CHEBI:59776"/>
    </ligand>
</feature>
<keyword evidence="3 9" id="KW-0560">Oxidoreductase</keyword>
<dbReference type="Gene3D" id="3.30.360.10">
    <property type="entry name" value="Dihydrodipicolinate Reductase, domain 2"/>
    <property type="match status" value="1"/>
</dbReference>
<feature type="binding site" evidence="6">
    <location>
        <position position="77"/>
    </location>
    <ligand>
        <name>NAD(+)</name>
        <dbReference type="ChEBI" id="CHEBI:57540"/>
    </ligand>
</feature>
<evidence type="ECO:0000313" key="11">
    <source>
        <dbReference type="EMBL" id="SHE97006.1"/>
    </source>
</evidence>
<gene>
    <name evidence="11" type="ORF">SAMN03080594_102202</name>
</gene>
<evidence type="ECO:0000256" key="8">
    <source>
        <dbReference type="RuleBase" id="RU000397"/>
    </source>
</evidence>
<feature type="binding site" evidence="5">
    <location>
        <position position="231"/>
    </location>
    <ligand>
        <name>D-glyceraldehyde 3-phosphate</name>
        <dbReference type="ChEBI" id="CHEBI:59776"/>
    </ligand>
</feature>
<feature type="site" description="Activates thiol group during catalysis" evidence="7">
    <location>
        <position position="176"/>
    </location>
</feature>
<dbReference type="InterPro" id="IPR036291">
    <property type="entry name" value="NAD(P)-bd_dom_sf"/>
</dbReference>
<evidence type="ECO:0000313" key="12">
    <source>
        <dbReference type="Proteomes" id="UP000184406"/>
    </source>
</evidence>
<dbReference type="Gene3D" id="3.40.50.720">
    <property type="entry name" value="NAD(P)-binding Rossmann-like Domain"/>
    <property type="match status" value="1"/>
</dbReference>
<accession>A0A1M4XUI8</accession>
<evidence type="ECO:0000256" key="7">
    <source>
        <dbReference type="PIRSR" id="PIRSR000149-4"/>
    </source>
</evidence>
<feature type="binding site" evidence="5">
    <location>
        <position position="179"/>
    </location>
    <ligand>
        <name>D-glyceraldehyde 3-phosphate</name>
        <dbReference type="ChEBI" id="CHEBI:59776"/>
    </ligand>
</feature>
<dbReference type="GO" id="GO:0051287">
    <property type="term" value="F:NAD binding"/>
    <property type="evidence" value="ECO:0007669"/>
    <property type="project" value="InterPro"/>
</dbReference>
<dbReference type="EC" id="1.2.1.-" evidence="9"/>
<dbReference type="FunFam" id="3.40.50.720:FF:000001">
    <property type="entry name" value="Glyceraldehyde-3-phosphate dehydrogenase"/>
    <property type="match status" value="1"/>
</dbReference>
<name>A0A1M4XUI8_9FLAO</name>
<dbReference type="PROSITE" id="PS00071">
    <property type="entry name" value="GAPDH"/>
    <property type="match status" value="1"/>
</dbReference>
<feature type="binding site" evidence="6">
    <location>
        <position position="119"/>
    </location>
    <ligand>
        <name>NAD(+)</name>
        <dbReference type="ChEBI" id="CHEBI:57540"/>
    </ligand>
</feature>
<evidence type="ECO:0000256" key="4">
    <source>
        <dbReference type="PIRSR" id="PIRSR000149-1"/>
    </source>
</evidence>
<dbReference type="SMART" id="SM00846">
    <property type="entry name" value="Gp_dh_N"/>
    <property type="match status" value="1"/>
</dbReference>
<dbReference type="OrthoDB" id="9803304at2"/>
<feature type="active site" description="Nucleophile" evidence="4">
    <location>
        <position position="149"/>
    </location>
</feature>
<evidence type="ECO:0000259" key="10">
    <source>
        <dbReference type="SMART" id="SM00846"/>
    </source>
</evidence>
<dbReference type="CDD" id="cd05214">
    <property type="entry name" value="GAPDH_I_N"/>
    <property type="match status" value="1"/>
</dbReference>
<dbReference type="PRINTS" id="PR00078">
    <property type="entry name" value="G3PDHDRGNASE"/>
</dbReference>
<evidence type="ECO:0000256" key="1">
    <source>
        <dbReference type="ARBA" id="ARBA00007406"/>
    </source>
</evidence>
<dbReference type="RefSeq" id="WP_072861059.1">
    <property type="nucleotide sequence ID" value="NZ_FQUX01000002.1"/>
</dbReference>
<comment type="subunit">
    <text evidence="2">Homotetramer.</text>
</comment>
<reference evidence="12" key="1">
    <citation type="submission" date="2016-11" db="EMBL/GenBank/DDBJ databases">
        <authorList>
            <person name="Varghese N."/>
            <person name="Submissions S."/>
        </authorList>
    </citation>
    <scope>NUCLEOTIDE SEQUENCE [LARGE SCALE GENOMIC DNA]</scope>
    <source>
        <strain evidence="12">DSM 17539</strain>
    </source>
</reference>